<feature type="compositionally biased region" description="Polar residues" evidence="1">
    <location>
        <begin position="300"/>
        <end position="311"/>
    </location>
</feature>
<dbReference type="AlphaFoldDB" id="A0A5E8AY62"/>
<feature type="compositionally biased region" description="Polar residues" evidence="1">
    <location>
        <begin position="153"/>
        <end position="172"/>
    </location>
</feature>
<dbReference type="Proteomes" id="UP000398389">
    <property type="component" value="Unassembled WGS sequence"/>
</dbReference>
<feature type="region of interest" description="Disordered" evidence="1">
    <location>
        <begin position="354"/>
        <end position="373"/>
    </location>
</feature>
<organism evidence="2 3">
    <name type="scientific">Magnusiomyces paraingens</name>
    <dbReference type="NCBI Taxonomy" id="2606893"/>
    <lineage>
        <taxon>Eukaryota</taxon>
        <taxon>Fungi</taxon>
        <taxon>Dikarya</taxon>
        <taxon>Ascomycota</taxon>
        <taxon>Saccharomycotina</taxon>
        <taxon>Dipodascomycetes</taxon>
        <taxon>Dipodascales</taxon>
        <taxon>Dipodascaceae</taxon>
        <taxon>Magnusiomyces</taxon>
    </lineage>
</organism>
<feature type="region of interest" description="Disordered" evidence="1">
    <location>
        <begin position="1"/>
        <end position="210"/>
    </location>
</feature>
<evidence type="ECO:0000256" key="1">
    <source>
        <dbReference type="SAM" id="MobiDB-lite"/>
    </source>
</evidence>
<reference evidence="2 3" key="1">
    <citation type="submission" date="2019-09" db="EMBL/GenBank/DDBJ databases">
        <authorList>
            <person name="Brejova B."/>
        </authorList>
    </citation>
    <scope>NUCLEOTIDE SEQUENCE [LARGE SCALE GENOMIC DNA]</scope>
</reference>
<evidence type="ECO:0000313" key="3">
    <source>
        <dbReference type="Proteomes" id="UP000398389"/>
    </source>
</evidence>
<name>A0A5E8AY62_9ASCO</name>
<proteinExistence type="predicted"/>
<accession>A0A5E8AY62</accession>
<dbReference type="RefSeq" id="XP_031850820.1">
    <property type="nucleotide sequence ID" value="XM_031994929.1"/>
</dbReference>
<feature type="compositionally biased region" description="Low complexity" evidence="1">
    <location>
        <begin position="52"/>
        <end position="61"/>
    </location>
</feature>
<protein>
    <submittedName>
        <fullName evidence="2">Uncharacterized protein</fullName>
    </submittedName>
</protein>
<dbReference type="GeneID" id="43579029"/>
<keyword evidence="3" id="KW-1185">Reference proteome</keyword>
<feature type="compositionally biased region" description="Low complexity" evidence="1">
    <location>
        <begin position="356"/>
        <end position="373"/>
    </location>
</feature>
<gene>
    <name evidence="2" type="ORF">SAPINGB_P000205</name>
</gene>
<evidence type="ECO:0000313" key="2">
    <source>
        <dbReference type="EMBL" id="VVT43906.1"/>
    </source>
</evidence>
<feature type="compositionally biased region" description="Polar residues" evidence="1">
    <location>
        <begin position="62"/>
        <end position="74"/>
    </location>
</feature>
<feature type="compositionally biased region" description="Low complexity" evidence="1">
    <location>
        <begin position="253"/>
        <end position="289"/>
    </location>
</feature>
<feature type="compositionally biased region" description="Low complexity" evidence="1">
    <location>
        <begin position="83"/>
        <end position="96"/>
    </location>
</feature>
<feature type="compositionally biased region" description="Low complexity" evidence="1">
    <location>
        <begin position="1"/>
        <end position="15"/>
    </location>
</feature>
<dbReference type="EMBL" id="CABVLU010000001">
    <property type="protein sequence ID" value="VVT43906.1"/>
    <property type="molecule type" value="Genomic_DNA"/>
</dbReference>
<feature type="compositionally biased region" description="Low complexity" evidence="1">
    <location>
        <begin position="127"/>
        <end position="139"/>
    </location>
</feature>
<feature type="compositionally biased region" description="Low complexity" evidence="1">
    <location>
        <begin position="173"/>
        <end position="196"/>
    </location>
</feature>
<sequence length="373" mass="39464">MTDNNPSQNPSSSPPRDGKLPNSHTPYHLARRTSDIGTLAAGGADIATSRHSSSSSSSSKSPQLTQSFTSSSTAPVAPVAPITTSSSSSSSSSSTSPFNTIIPPPPFKNVFNHSQPPHGIVEDSKSPSESPSASRVASSTNLAATLRHVLAPTSPSSQNDPYTKNPAATTGYSSSPPATSPRPSIIPSSAPVSSESAIEDGEDATAVAPPGFHALQHRLSHDYASFRRSSAASLEQLIHSELQGMIHRKESDASTAPAPAQSPPQEKQIQQQASSLPLKQPQQQQQQQPQPQPPKTQSPVPNEQPTQQQCSEPGESLSRRCSWIPPEPKNSGEVEEARAKWFSYENFKELMYNKIHPPTTSSGPHSSSSSSST</sequence>
<feature type="region of interest" description="Disordered" evidence="1">
    <location>
        <begin position="242"/>
        <end position="336"/>
    </location>
</feature>